<sequence>MDLWGGTRDVLLLSIGAGQKPDESVTGNIKEIAARLAQLVTDTEKADRELHASHGAMIDAGLFYRFNVGGLARFGLEEYEQFSTILAATTTYLEEPGNNREMLRLLVKAQGTFEEFLELLYEHVYEYNSYRESLPNLLEGTANWALKSSIERAQRLNAPEDGAAVRHFFFKAGNMEQTRWKNAVCSLLYQLLEKQRCLCDSILRKFRVKGKLKRLLEDDILLWANTLSIYLEGETRGYWNKGFFIIDGLDEGETEGVDQGPAALCLKKFLSYKEEHETAGLRIMITERPNTNIQNRFSLSLLILRGEDESASLAADSLKMINQQTELFGRERHLSPLVCELLKKRLIADCGSSLLWVSLAFKVLFDLNNYLTNWPFLEKTLDEISGDLKKLYLYALSHSPDIFIPKTILYCILAAWRPLTPTEINTALNIEPGVKTRSQLQEERLISQIEAVIRSHCGVSISIANEKIYLIHETARRFLLDWEPTPNINWEPVTMTRAHGILAKSSILYLQLPVGDNFLFDPPYFSKYWMDYDLESRKVTDDPDTAWDAKYQLSIWRPLDEQVMALCDPKNNACIRWKSRYGRFIDAATTDCWISVIMGIIRVCNRAKSPDRSPLNRLLKKIYEHQAVALAKLCTKY</sequence>
<dbReference type="InParanoid" id="G1X101"/>
<dbReference type="RefSeq" id="XP_011118163.1">
    <property type="nucleotide sequence ID" value="XM_011119861.1"/>
</dbReference>
<dbReference type="PANTHER" id="PTHR10039:SF14">
    <property type="entry name" value="NACHT DOMAIN-CONTAINING PROTEIN"/>
    <property type="match status" value="1"/>
</dbReference>
<evidence type="ECO:0008006" key="6">
    <source>
        <dbReference type="Google" id="ProtNLM"/>
    </source>
</evidence>
<accession>G1X101</accession>
<evidence type="ECO:0000256" key="1">
    <source>
        <dbReference type="ARBA" id="ARBA00022737"/>
    </source>
</evidence>
<keyword evidence="1" id="KW-0677">Repeat</keyword>
<reference evidence="4 5" key="1">
    <citation type="journal article" date="2011" name="PLoS Pathog.">
        <title>Genomic and proteomic analyses of the fungus Arthrobotrys oligospora provide insights into nematode-trap formation.</title>
        <authorList>
            <person name="Yang J."/>
            <person name="Wang L."/>
            <person name="Ji X."/>
            <person name="Feng Y."/>
            <person name="Li X."/>
            <person name="Zou C."/>
            <person name="Xu J."/>
            <person name="Ren Y."/>
            <person name="Mi Q."/>
            <person name="Wu J."/>
            <person name="Liu S."/>
            <person name="Liu Y."/>
            <person name="Huang X."/>
            <person name="Wang H."/>
            <person name="Niu X."/>
            <person name="Li J."/>
            <person name="Liang L."/>
            <person name="Luo Y."/>
            <person name="Ji K."/>
            <person name="Zhou W."/>
            <person name="Yu Z."/>
            <person name="Li G."/>
            <person name="Liu Y."/>
            <person name="Li L."/>
            <person name="Qiao M."/>
            <person name="Feng L."/>
            <person name="Zhang K.-Q."/>
        </authorList>
    </citation>
    <scope>NUCLEOTIDE SEQUENCE [LARGE SCALE GENOMIC DNA]</scope>
    <source>
        <strain evidence="5">ATCC 24927 / CBS 115.81 / DSM 1491</strain>
    </source>
</reference>
<evidence type="ECO:0000259" key="3">
    <source>
        <dbReference type="Pfam" id="PF24883"/>
    </source>
</evidence>
<feature type="domain" description="GPI inositol-deacylase winged helix" evidence="2">
    <location>
        <begin position="406"/>
        <end position="481"/>
    </location>
</feature>
<keyword evidence="5" id="KW-1185">Reference proteome</keyword>
<dbReference type="eggNOG" id="KOG4177">
    <property type="taxonomic scope" value="Eukaryota"/>
</dbReference>
<proteinExistence type="predicted"/>
<dbReference type="Pfam" id="PF22939">
    <property type="entry name" value="WHD_GPIID"/>
    <property type="match status" value="1"/>
</dbReference>
<dbReference type="AlphaFoldDB" id="G1X101"/>
<dbReference type="InterPro" id="IPR054471">
    <property type="entry name" value="GPIID_WHD"/>
</dbReference>
<dbReference type="Pfam" id="PF24883">
    <property type="entry name" value="NPHP3_N"/>
    <property type="match status" value="1"/>
</dbReference>
<dbReference type="PANTHER" id="PTHR10039">
    <property type="entry name" value="AMELOGENIN"/>
    <property type="match status" value="1"/>
</dbReference>
<evidence type="ECO:0000313" key="5">
    <source>
        <dbReference type="Proteomes" id="UP000008784"/>
    </source>
</evidence>
<evidence type="ECO:0000259" key="2">
    <source>
        <dbReference type="Pfam" id="PF22939"/>
    </source>
</evidence>
<name>G1X101_ARTOA</name>
<protein>
    <recommendedName>
        <fullName evidence="6">NACHT domain-containing protein</fullName>
    </recommendedName>
</protein>
<dbReference type="HOGENOM" id="CLU_429568_0_0_1"/>
<evidence type="ECO:0000313" key="4">
    <source>
        <dbReference type="EMBL" id="EGX53174.1"/>
    </source>
</evidence>
<dbReference type="Proteomes" id="UP000008784">
    <property type="component" value="Unassembled WGS sequence"/>
</dbReference>
<feature type="domain" description="Nephrocystin 3-like N-terminal" evidence="3">
    <location>
        <begin position="160"/>
        <end position="287"/>
    </location>
</feature>
<comment type="caution">
    <text evidence="4">The sequence shown here is derived from an EMBL/GenBank/DDBJ whole genome shotgun (WGS) entry which is preliminary data.</text>
</comment>
<gene>
    <name evidence="4" type="ORF">AOL_s00006g552</name>
</gene>
<organism evidence="4 5">
    <name type="scientific">Arthrobotrys oligospora (strain ATCC 24927 / CBS 115.81 / DSM 1491)</name>
    <name type="common">Nematode-trapping fungus</name>
    <name type="synonym">Didymozoophaga oligospora</name>
    <dbReference type="NCBI Taxonomy" id="756982"/>
    <lineage>
        <taxon>Eukaryota</taxon>
        <taxon>Fungi</taxon>
        <taxon>Dikarya</taxon>
        <taxon>Ascomycota</taxon>
        <taxon>Pezizomycotina</taxon>
        <taxon>Orbiliomycetes</taxon>
        <taxon>Orbiliales</taxon>
        <taxon>Orbiliaceae</taxon>
        <taxon>Orbilia</taxon>
        <taxon>Orbilia oligospora</taxon>
    </lineage>
</organism>
<dbReference type="InterPro" id="IPR056884">
    <property type="entry name" value="NPHP3-like_N"/>
</dbReference>
<dbReference type="GeneID" id="22889100"/>
<dbReference type="EMBL" id="ADOT01000014">
    <property type="protein sequence ID" value="EGX53174.1"/>
    <property type="molecule type" value="Genomic_DNA"/>
</dbReference>